<proteinExistence type="predicted"/>
<feature type="region of interest" description="Disordered" evidence="1">
    <location>
        <begin position="130"/>
        <end position="161"/>
    </location>
</feature>
<evidence type="ECO:0000313" key="2">
    <source>
        <dbReference type="EMBL" id="MFB2935613.1"/>
    </source>
</evidence>
<reference evidence="2 3" key="1">
    <citation type="submission" date="2024-09" db="EMBL/GenBank/DDBJ databases">
        <title>Floridaenema gen nov. (Aerosakkonemataceae, Aerosakkonematales ord. nov., Cyanobacteria) from benthic tropical and subtropical fresh waters, with the description of four new species.</title>
        <authorList>
            <person name="Moretto J.A."/>
            <person name="Berthold D.E."/>
            <person name="Lefler F.W."/>
            <person name="Huang I.-S."/>
            <person name="Laughinghouse H. IV."/>
        </authorList>
    </citation>
    <scope>NUCLEOTIDE SEQUENCE [LARGE SCALE GENOMIC DNA]</scope>
    <source>
        <strain evidence="2 3">BLCC-F154</strain>
    </source>
</reference>
<dbReference type="InterPro" id="IPR025737">
    <property type="entry name" value="FApF"/>
</dbReference>
<sequence>MAHSHNHGQEPTNYNRAFIISVALNTGFVVIEAIYAPGLTVALADQPTTIGAKGLISQHTAAPNTLPQLTSVTQPLNLQVQSQVVTEQHNLTQLSYSVKASDLQFDTTSVSAQDLHNLSYFPATNKVSEAVTQQPNQPENPSQPNRPENSPPDKSQYNLFNPTPRELLRSFNSGRPSKTDTPFTVDAGHFQLEADFVTYTRDVNNSDGTDTKAFQIFIPNIRVGLLNNVDFQIQLQTYNNVRTKFQDSTEEEQSGYGDTTVGLRINFWGNEGGKTAFGMVTSIKFPTNQDNLGNNAIEGGLTFPFALQLSERWNLGMQTGFALNRNNADSGYNVGFVNSVIVGYSITEKLGTFFELFTDITTEAGSELVATFDTGVTYLLAENLQLDAGVNIGLTQAADDFNPFVGFTVRF</sequence>
<accession>A0ABV4YA91</accession>
<feature type="compositionally biased region" description="Low complexity" evidence="1">
    <location>
        <begin position="133"/>
        <end position="148"/>
    </location>
</feature>
<protein>
    <submittedName>
        <fullName evidence="2">Transporter</fullName>
    </submittedName>
</protein>
<dbReference type="Proteomes" id="UP001576776">
    <property type="component" value="Unassembled WGS sequence"/>
</dbReference>
<organism evidence="2 3">
    <name type="scientific">Floridaenema fluviatile BLCC-F154</name>
    <dbReference type="NCBI Taxonomy" id="3153640"/>
    <lineage>
        <taxon>Bacteria</taxon>
        <taxon>Bacillati</taxon>
        <taxon>Cyanobacteriota</taxon>
        <taxon>Cyanophyceae</taxon>
        <taxon>Oscillatoriophycideae</taxon>
        <taxon>Aerosakkonematales</taxon>
        <taxon>Aerosakkonemataceae</taxon>
        <taxon>Floridanema</taxon>
        <taxon>Floridanema fluviatile</taxon>
    </lineage>
</organism>
<evidence type="ECO:0000313" key="3">
    <source>
        <dbReference type="Proteomes" id="UP001576776"/>
    </source>
</evidence>
<keyword evidence="3" id="KW-1185">Reference proteome</keyword>
<dbReference type="Pfam" id="PF13557">
    <property type="entry name" value="Phenol_MetA_deg"/>
    <property type="match status" value="1"/>
</dbReference>
<comment type="caution">
    <text evidence="2">The sequence shown here is derived from an EMBL/GenBank/DDBJ whole genome shotgun (WGS) entry which is preliminary data.</text>
</comment>
<evidence type="ECO:0000256" key="1">
    <source>
        <dbReference type="SAM" id="MobiDB-lite"/>
    </source>
</evidence>
<name>A0ABV4YA91_9CYAN</name>
<gene>
    <name evidence="2" type="ORF">ACE1B6_10055</name>
</gene>
<dbReference type="RefSeq" id="WP_413257113.1">
    <property type="nucleotide sequence ID" value="NZ_JBHFNS010000042.1"/>
</dbReference>
<dbReference type="EMBL" id="JBHFNS010000042">
    <property type="protein sequence ID" value="MFB2935613.1"/>
    <property type="molecule type" value="Genomic_DNA"/>
</dbReference>